<dbReference type="PANTHER" id="PTHR47331:SF5">
    <property type="entry name" value="RIBONUCLEASE H"/>
    <property type="match status" value="1"/>
</dbReference>
<feature type="domain" description="PHD-type" evidence="7">
    <location>
        <begin position="16"/>
        <end position="64"/>
    </location>
</feature>
<evidence type="ECO:0000313" key="8">
    <source>
        <dbReference type="EMBL" id="KAJ6643056.1"/>
    </source>
</evidence>
<dbReference type="OrthoDB" id="7790967at2759"/>
<dbReference type="SMART" id="SM00249">
    <property type="entry name" value="PHD"/>
    <property type="match status" value="1"/>
</dbReference>
<comment type="caution">
    <text evidence="8">The sequence shown here is derived from an EMBL/GenBank/DDBJ whole genome shotgun (WGS) entry which is preliminary data.</text>
</comment>
<evidence type="ECO:0000259" key="7">
    <source>
        <dbReference type="PROSITE" id="PS50016"/>
    </source>
</evidence>
<sequence length="1136" mass="131394">MGKSRRNKSKNQKVNTYSCPLCTLPDEGDMVYCDWCEKWFHFSCGNLSVAPTEAIWICPSCRKQHQENQLRQNLTNTSNVTVEKLNDDELVTCQNIPKGATRKDPNRYLNSKESTSQKVQEGSYKLRSSFGELSVQDQRIRIKCQRLEEEKLLEQQIQFEKFQLEKAFLDRKYEILLQGYQLASATEELTKNFFGTNNQIDNLKEQEEIDMEDFNRRLNALKFTPTADEKLRNKPGNFNPKTEDFSWRNFDYEGSISSDDTHCPFRVEPKFNEHQSPVGQPNVFKRVGNNQYVGAGEHALTKAQIAARQVVTKDLPFFYGKPEDWSIFHKRFVNSTELCGYTNGENLDRLQKCLKGSAHDAVRDLLLDAESVPDILKTLEMLFGRSELIVKNLLKQIRLLPNPKVDNLNSIITFALDVRNLSKTVERKEMHQYLSNPILLQELVDRLPTTYKVDWARYIVNIPDNKLTLVTLSDWLYKLMQAVIKVTEFVPKDSDKKIEKQIKSSERVNVHQVEKDKGNSSIAFLPEKSPDCVKGENRCTICRKNCKFVQDCEVFKSFQIDQRWKAIIDNKLCRKCLRRHSGFCRATKECGVNNCTYKHHSLLHNDQRHKPNQDQKNQKPAASNETVMQSDINASHIGVNVRVLLRILPIKIFANGITLDTFAFLDDGSTTTLIDEKLADELNLDGVKRDLCLIWSSNIHRKEKNSRQVSVIISSIDNPKLQFKLKEVKTVNNLGIPSQRLNKDELCKRFSYLDNIPFKSYENGVPGILIGSNNPRIGIPVVDRGDFEPIAAKTKIGWSIHGPIDKFDSSEGYKMDHFQIEECKCQHDLDESLHQSMKDNFSIDNFGVQVPPMLCTLSKENEKALQQLDSLTKRVDGRFETGLLWRYENFVLPESFWMAKRRLECLERKKPETIQIIEDTIQEYEVKTVNNLGIPSQRLNKDELCKRFSYLDNIPFKSYENGVPGILIGSNNPRIGIPRKVVDRGDFEPIAAKTKIGWSIHGPIDKFDSSEGYKMNHFQIEECKCQHDLDESLHQSMKDYFSIDNFGVQVPPMLCTLSKENEKALQQLDSLTKRVDGRFETGLLWRYENFVLPESFWMAKRRLECLERKKPETIQIIEDTIQEYIKSMIRIAVRLF</sequence>
<accession>A0A9Q0N527</accession>
<feature type="compositionally biased region" description="Basic and acidic residues" evidence="6">
    <location>
        <begin position="606"/>
        <end position="617"/>
    </location>
</feature>
<evidence type="ECO:0000256" key="5">
    <source>
        <dbReference type="SAM" id="Coils"/>
    </source>
</evidence>
<proteinExistence type="predicted"/>
<dbReference type="InterPro" id="IPR005312">
    <property type="entry name" value="DUF1759"/>
</dbReference>
<evidence type="ECO:0000313" key="9">
    <source>
        <dbReference type="Proteomes" id="UP001151699"/>
    </source>
</evidence>
<evidence type="ECO:0000256" key="3">
    <source>
        <dbReference type="ARBA" id="ARBA00022833"/>
    </source>
</evidence>
<keyword evidence="3" id="KW-0862">Zinc</keyword>
<dbReference type="Pfam" id="PF03564">
    <property type="entry name" value="DUF1759"/>
    <property type="match status" value="1"/>
</dbReference>
<keyword evidence="2 4" id="KW-0863">Zinc-finger</keyword>
<reference evidence="8" key="1">
    <citation type="submission" date="2022-07" db="EMBL/GenBank/DDBJ databases">
        <authorList>
            <person name="Trinca V."/>
            <person name="Uliana J.V.C."/>
            <person name="Torres T.T."/>
            <person name="Ward R.J."/>
            <person name="Monesi N."/>
        </authorList>
    </citation>
    <scope>NUCLEOTIDE SEQUENCE</scope>
    <source>
        <strain evidence="8">HSMRA1968</strain>
        <tissue evidence="8">Whole embryos</tissue>
    </source>
</reference>
<evidence type="ECO:0000256" key="6">
    <source>
        <dbReference type="SAM" id="MobiDB-lite"/>
    </source>
</evidence>
<dbReference type="InterPro" id="IPR019787">
    <property type="entry name" value="Znf_PHD-finger"/>
</dbReference>
<dbReference type="InterPro" id="IPR019786">
    <property type="entry name" value="Zinc_finger_PHD-type_CS"/>
</dbReference>
<dbReference type="EMBL" id="WJQU01000002">
    <property type="protein sequence ID" value="KAJ6643056.1"/>
    <property type="molecule type" value="Genomic_DNA"/>
</dbReference>
<evidence type="ECO:0000256" key="2">
    <source>
        <dbReference type="ARBA" id="ARBA00022771"/>
    </source>
</evidence>
<evidence type="ECO:0000256" key="1">
    <source>
        <dbReference type="ARBA" id="ARBA00022723"/>
    </source>
</evidence>
<gene>
    <name evidence="8" type="ORF">Bhyg_08012</name>
</gene>
<dbReference type="InterPro" id="IPR011011">
    <property type="entry name" value="Znf_FYVE_PHD"/>
</dbReference>
<dbReference type="InterPro" id="IPR013083">
    <property type="entry name" value="Znf_RING/FYVE/PHD"/>
</dbReference>
<protein>
    <recommendedName>
        <fullName evidence="7">PHD-type domain-containing protein</fullName>
    </recommendedName>
</protein>
<evidence type="ECO:0000256" key="4">
    <source>
        <dbReference type="PROSITE-ProRule" id="PRU00146"/>
    </source>
</evidence>
<dbReference type="Pfam" id="PF00628">
    <property type="entry name" value="PHD"/>
    <property type="match status" value="1"/>
</dbReference>
<dbReference type="PROSITE" id="PS01359">
    <property type="entry name" value="ZF_PHD_1"/>
    <property type="match status" value="1"/>
</dbReference>
<dbReference type="AlphaFoldDB" id="A0A9Q0N527"/>
<dbReference type="GO" id="GO:0008270">
    <property type="term" value="F:zinc ion binding"/>
    <property type="evidence" value="ECO:0007669"/>
    <property type="project" value="UniProtKB-KW"/>
</dbReference>
<keyword evidence="1" id="KW-0479">Metal-binding</keyword>
<keyword evidence="9" id="KW-1185">Reference proteome</keyword>
<keyword evidence="5" id="KW-0175">Coiled coil</keyword>
<organism evidence="8 9">
    <name type="scientific">Pseudolycoriella hygida</name>
    <dbReference type="NCBI Taxonomy" id="35572"/>
    <lineage>
        <taxon>Eukaryota</taxon>
        <taxon>Metazoa</taxon>
        <taxon>Ecdysozoa</taxon>
        <taxon>Arthropoda</taxon>
        <taxon>Hexapoda</taxon>
        <taxon>Insecta</taxon>
        <taxon>Pterygota</taxon>
        <taxon>Neoptera</taxon>
        <taxon>Endopterygota</taxon>
        <taxon>Diptera</taxon>
        <taxon>Nematocera</taxon>
        <taxon>Sciaroidea</taxon>
        <taxon>Sciaridae</taxon>
        <taxon>Pseudolycoriella</taxon>
    </lineage>
</organism>
<dbReference type="PROSITE" id="PS50016">
    <property type="entry name" value="ZF_PHD_2"/>
    <property type="match status" value="1"/>
</dbReference>
<dbReference type="Gene3D" id="3.30.40.10">
    <property type="entry name" value="Zinc/RING finger domain, C3HC4 (zinc finger)"/>
    <property type="match status" value="1"/>
</dbReference>
<dbReference type="SUPFAM" id="SSF57903">
    <property type="entry name" value="FYVE/PHD zinc finger"/>
    <property type="match status" value="1"/>
</dbReference>
<dbReference type="Proteomes" id="UP001151699">
    <property type="component" value="Chromosome B"/>
</dbReference>
<name>A0A9Q0N527_9DIPT</name>
<dbReference type="PANTHER" id="PTHR47331">
    <property type="entry name" value="PHD-TYPE DOMAIN-CONTAINING PROTEIN"/>
    <property type="match status" value="1"/>
</dbReference>
<feature type="region of interest" description="Disordered" evidence="6">
    <location>
        <begin position="606"/>
        <end position="626"/>
    </location>
</feature>
<feature type="coiled-coil region" evidence="5">
    <location>
        <begin position="197"/>
        <end position="224"/>
    </location>
</feature>
<dbReference type="InterPro" id="IPR001965">
    <property type="entry name" value="Znf_PHD"/>
</dbReference>